<dbReference type="AlphaFoldDB" id="A0AAV9XBG9"/>
<evidence type="ECO:0000313" key="2">
    <source>
        <dbReference type="Proteomes" id="UP001365542"/>
    </source>
</evidence>
<dbReference type="EMBL" id="JAVHJO010000006">
    <property type="protein sequence ID" value="KAK6539440.1"/>
    <property type="molecule type" value="Genomic_DNA"/>
</dbReference>
<sequence>MQQTIQSGQSAVYRDSSAAYPIMQITPASIPQVFLQALLAAGFVKSLSNPHRRNLFFFVLRDTNDTFEVTFALSTGHSWTGCSVRHRWTRPSGLWEEFP</sequence>
<name>A0AAV9XBG9_9PEZI</name>
<comment type="caution">
    <text evidence="1">The sequence shown here is derived from an EMBL/GenBank/DDBJ whole genome shotgun (WGS) entry which is preliminary data.</text>
</comment>
<reference evidence="1 2" key="1">
    <citation type="submission" date="2019-10" db="EMBL/GenBank/DDBJ databases">
        <authorList>
            <person name="Palmer J.M."/>
        </authorList>
    </citation>
    <scope>NUCLEOTIDE SEQUENCE [LARGE SCALE GENOMIC DNA]</scope>
    <source>
        <strain evidence="1 2">TWF694</strain>
    </source>
</reference>
<proteinExistence type="predicted"/>
<gene>
    <name evidence="1" type="ORF">TWF694_009664</name>
</gene>
<protein>
    <submittedName>
        <fullName evidence="1">Uncharacterized protein</fullName>
    </submittedName>
</protein>
<organism evidence="1 2">
    <name type="scientific">Orbilia ellipsospora</name>
    <dbReference type="NCBI Taxonomy" id="2528407"/>
    <lineage>
        <taxon>Eukaryota</taxon>
        <taxon>Fungi</taxon>
        <taxon>Dikarya</taxon>
        <taxon>Ascomycota</taxon>
        <taxon>Pezizomycotina</taxon>
        <taxon>Orbiliomycetes</taxon>
        <taxon>Orbiliales</taxon>
        <taxon>Orbiliaceae</taxon>
        <taxon>Orbilia</taxon>
    </lineage>
</organism>
<accession>A0AAV9XBG9</accession>
<evidence type="ECO:0000313" key="1">
    <source>
        <dbReference type="EMBL" id="KAK6539440.1"/>
    </source>
</evidence>
<dbReference type="Proteomes" id="UP001365542">
    <property type="component" value="Unassembled WGS sequence"/>
</dbReference>
<keyword evidence="2" id="KW-1185">Reference proteome</keyword>